<dbReference type="CDD" id="cd00093">
    <property type="entry name" value="HTH_XRE"/>
    <property type="match status" value="1"/>
</dbReference>
<dbReference type="RefSeq" id="WP_088485772.1">
    <property type="nucleotide sequence ID" value="NZ_NISI01000014.1"/>
</dbReference>
<accession>A0A254MZM4</accession>
<dbReference type="Proteomes" id="UP000197446">
    <property type="component" value="Unassembled WGS sequence"/>
</dbReference>
<protein>
    <submittedName>
        <fullName evidence="2">Transcriptional regulator</fullName>
    </submittedName>
</protein>
<comment type="caution">
    <text evidence="2">The sequence shown here is derived from an EMBL/GenBank/DDBJ whole genome shotgun (WGS) entry which is preliminary data.</text>
</comment>
<dbReference type="PROSITE" id="PS50943">
    <property type="entry name" value="HTH_CROC1"/>
    <property type="match status" value="1"/>
</dbReference>
<organism evidence="2 3">
    <name type="scientific">Roseateles puraquae</name>
    <dbReference type="NCBI Taxonomy" id="431059"/>
    <lineage>
        <taxon>Bacteria</taxon>
        <taxon>Pseudomonadati</taxon>
        <taxon>Pseudomonadota</taxon>
        <taxon>Betaproteobacteria</taxon>
        <taxon>Burkholderiales</taxon>
        <taxon>Sphaerotilaceae</taxon>
        <taxon>Roseateles</taxon>
    </lineage>
</organism>
<name>A0A254MZM4_9BURK</name>
<dbReference type="GO" id="GO:0003677">
    <property type="term" value="F:DNA binding"/>
    <property type="evidence" value="ECO:0007669"/>
    <property type="project" value="InterPro"/>
</dbReference>
<dbReference type="Pfam" id="PF01381">
    <property type="entry name" value="HTH_3"/>
    <property type="match status" value="1"/>
</dbReference>
<keyword evidence="3" id="KW-1185">Reference proteome</keyword>
<feature type="domain" description="HTH cro/C1-type" evidence="1">
    <location>
        <begin position="18"/>
        <end position="72"/>
    </location>
</feature>
<dbReference type="Gene3D" id="1.10.260.40">
    <property type="entry name" value="lambda repressor-like DNA-binding domains"/>
    <property type="match status" value="1"/>
</dbReference>
<evidence type="ECO:0000313" key="3">
    <source>
        <dbReference type="Proteomes" id="UP000197446"/>
    </source>
</evidence>
<evidence type="ECO:0000259" key="1">
    <source>
        <dbReference type="PROSITE" id="PS50943"/>
    </source>
</evidence>
<dbReference type="InterPro" id="IPR001387">
    <property type="entry name" value="Cro/C1-type_HTH"/>
</dbReference>
<sequence>MTARTGQGLAHAVFLDELVRLRMQAGLTPQELARRLGVKACVVTRAEAGMRRVGVVELQLWAFTCGSTLEDFGRRLDARIPQ</sequence>
<evidence type="ECO:0000313" key="2">
    <source>
        <dbReference type="EMBL" id="OWR00787.1"/>
    </source>
</evidence>
<reference evidence="2 3" key="1">
    <citation type="journal article" date="2007" name="Int. J. Syst. Evol. Microbiol.">
        <title>Description of Pelomonas aquatica sp. nov. and Pelomonas puraquae sp. nov., isolated from industrial and haemodialysis water.</title>
        <authorList>
            <person name="Gomila M."/>
            <person name="Bowien B."/>
            <person name="Falsen E."/>
            <person name="Moore E.R."/>
            <person name="Lalucat J."/>
        </authorList>
    </citation>
    <scope>NUCLEOTIDE SEQUENCE [LARGE SCALE GENOMIC DNA]</scope>
    <source>
        <strain evidence="2 3">CCUG 52769</strain>
    </source>
</reference>
<dbReference type="SUPFAM" id="SSF47413">
    <property type="entry name" value="lambda repressor-like DNA-binding domains"/>
    <property type="match status" value="1"/>
</dbReference>
<dbReference type="InterPro" id="IPR010982">
    <property type="entry name" value="Lambda_DNA-bd_dom_sf"/>
</dbReference>
<gene>
    <name evidence="2" type="ORF">CDO81_23920</name>
</gene>
<dbReference type="SMART" id="SM00530">
    <property type="entry name" value="HTH_XRE"/>
    <property type="match status" value="1"/>
</dbReference>
<proteinExistence type="predicted"/>
<dbReference type="EMBL" id="NISI01000014">
    <property type="protein sequence ID" value="OWR00787.1"/>
    <property type="molecule type" value="Genomic_DNA"/>
</dbReference>
<dbReference type="AlphaFoldDB" id="A0A254MZM4"/>